<proteinExistence type="predicted"/>
<dbReference type="EMBL" id="MT234338">
    <property type="protein sequence ID" value="QIW87224.1"/>
    <property type="molecule type" value="Genomic_DNA"/>
</dbReference>
<organism evidence="1 2">
    <name type="scientific">Agrobacterium phage OLIVR1</name>
    <dbReference type="NCBI Taxonomy" id="2723769"/>
    <lineage>
        <taxon>Viruses</taxon>
        <taxon>Duplodnaviria</taxon>
        <taxon>Heunggongvirae</taxon>
        <taxon>Uroviricota</taxon>
        <taxon>Caudoviricetes</taxon>
        <taxon>Schitoviridae</taxon>
        <taxon>Oliverunavirus</taxon>
        <taxon>Oliverunavirus OLIVR1</taxon>
    </lineage>
</organism>
<name>A0A858MR15_9CAUD</name>
<reference evidence="1 2" key="1">
    <citation type="submission" date="2020-03" db="EMBL/GenBank/DDBJ databases">
        <authorList>
            <person name="Holtappels D."/>
            <person name="Bomans J.P.J."/>
            <person name="Lavigne R."/>
            <person name="Wagemans J."/>
        </authorList>
    </citation>
    <scope>NUCLEOTIDE SEQUENCE [LARGE SCALE GENOMIC DNA]</scope>
    <source>
        <strain evidence="1 2">OLIVR1</strain>
    </source>
</reference>
<gene>
    <name evidence="1" type="ORF">Ab1vBOLIVR1_gp29</name>
</gene>
<keyword evidence="2" id="KW-1185">Reference proteome</keyword>
<protein>
    <submittedName>
        <fullName evidence="1">Uncharacterized protein</fullName>
    </submittedName>
</protein>
<evidence type="ECO:0000313" key="2">
    <source>
        <dbReference type="Proteomes" id="UP000671973"/>
    </source>
</evidence>
<accession>A0A858MR15</accession>
<dbReference type="Proteomes" id="UP000671973">
    <property type="component" value="Segment"/>
</dbReference>
<sequence>MNQQEKAVIDAAVEFVRKDGRGDTINKLNEAVAKYIHLQPQNNRHRYYAETFPNWWVLDRVTLQQMVTDKQMRASKISIEHPEWKDLIRDSLTLEQIIICKKEIENEN</sequence>
<evidence type="ECO:0000313" key="1">
    <source>
        <dbReference type="EMBL" id="QIW87224.1"/>
    </source>
</evidence>